<accession>A0A9P5WYI8</accession>
<reference evidence="1" key="1">
    <citation type="submission" date="2020-11" db="EMBL/GenBank/DDBJ databases">
        <authorList>
            <consortium name="DOE Joint Genome Institute"/>
            <person name="Ahrendt S."/>
            <person name="Riley R."/>
            <person name="Andreopoulos W."/>
            <person name="Labutti K."/>
            <person name="Pangilinan J."/>
            <person name="Ruiz-Duenas F.J."/>
            <person name="Barrasa J.M."/>
            <person name="Sanchez-Garcia M."/>
            <person name="Camarero S."/>
            <person name="Miyauchi S."/>
            <person name="Serrano A."/>
            <person name="Linde D."/>
            <person name="Babiker R."/>
            <person name="Drula E."/>
            <person name="Ayuso-Fernandez I."/>
            <person name="Pacheco R."/>
            <person name="Padilla G."/>
            <person name="Ferreira P."/>
            <person name="Barriuso J."/>
            <person name="Kellner H."/>
            <person name="Castanera R."/>
            <person name="Alfaro M."/>
            <person name="Ramirez L."/>
            <person name="Pisabarro A.G."/>
            <person name="Kuo A."/>
            <person name="Tritt A."/>
            <person name="Lipzen A."/>
            <person name="He G."/>
            <person name="Yan M."/>
            <person name="Ng V."/>
            <person name="Cullen D."/>
            <person name="Martin F."/>
            <person name="Rosso M.-N."/>
            <person name="Henrissat B."/>
            <person name="Hibbett D."/>
            <person name="Martinez A.T."/>
            <person name="Grigoriev I.V."/>
        </authorList>
    </citation>
    <scope>NUCLEOTIDE SEQUENCE</scope>
    <source>
        <strain evidence="1">MF-IS2</strain>
    </source>
</reference>
<dbReference type="Proteomes" id="UP000807342">
    <property type="component" value="Unassembled WGS sequence"/>
</dbReference>
<sequence>PEDLVVPYILEGWILHLPDTEIHKQILEDLDMNQYGLCLKSFHRMRKNLGFERGRSLSLTVQNIAPLITKKHDKFPTAGYTELKRIMFQEDGLDIPHHIFVDYCHQYEPHLIRQCLQHCLQRRRFWAAGVNDICTVNQHDKWQRFRLHMHVGMDPFSGCIHWLKVWYTNCNTKLIASYYLDFVEELQAMPLITQSDPGTENVGLANAHTVLHQLHDPHLLRTLQHHTMRDKKNVMPKIIWSQL</sequence>
<proteinExistence type="predicted"/>
<feature type="non-terminal residue" evidence="1">
    <location>
        <position position="1"/>
    </location>
</feature>
<organism evidence="1 2">
    <name type="scientific">Macrolepiota fuliginosa MF-IS2</name>
    <dbReference type="NCBI Taxonomy" id="1400762"/>
    <lineage>
        <taxon>Eukaryota</taxon>
        <taxon>Fungi</taxon>
        <taxon>Dikarya</taxon>
        <taxon>Basidiomycota</taxon>
        <taxon>Agaricomycotina</taxon>
        <taxon>Agaricomycetes</taxon>
        <taxon>Agaricomycetidae</taxon>
        <taxon>Agaricales</taxon>
        <taxon>Agaricineae</taxon>
        <taxon>Agaricaceae</taxon>
        <taxon>Macrolepiota</taxon>
    </lineage>
</organism>
<comment type="caution">
    <text evidence="1">The sequence shown here is derived from an EMBL/GenBank/DDBJ whole genome shotgun (WGS) entry which is preliminary data.</text>
</comment>
<dbReference type="OrthoDB" id="5946233at2759"/>
<evidence type="ECO:0000313" key="1">
    <source>
        <dbReference type="EMBL" id="KAF9441223.1"/>
    </source>
</evidence>
<protein>
    <submittedName>
        <fullName evidence="1">Uncharacterized protein</fullName>
    </submittedName>
</protein>
<dbReference type="AlphaFoldDB" id="A0A9P5WYI8"/>
<dbReference type="PANTHER" id="PTHR46177:SF1">
    <property type="entry name" value="INTEGRASE CATALYTIC DOMAIN-CONTAINING PROTEIN"/>
    <property type="match status" value="1"/>
</dbReference>
<name>A0A9P5WYI8_9AGAR</name>
<dbReference type="EMBL" id="MU152004">
    <property type="protein sequence ID" value="KAF9441223.1"/>
    <property type="molecule type" value="Genomic_DNA"/>
</dbReference>
<gene>
    <name evidence="1" type="ORF">P691DRAFT_684652</name>
</gene>
<evidence type="ECO:0000313" key="2">
    <source>
        <dbReference type="Proteomes" id="UP000807342"/>
    </source>
</evidence>
<keyword evidence="2" id="KW-1185">Reference proteome</keyword>
<dbReference type="PANTHER" id="PTHR46177">
    <property type="entry name" value="INTEGRASE CATALYTIC DOMAIN-CONTAINING PROTEIN"/>
    <property type="match status" value="1"/>
</dbReference>